<evidence type="ECO:0000256" key="11">
    <source>
        <dbReference type="ARBA" id="ARBA00033150"/>
    </source>
</evidence>
<dbReference type="EMBL" id="NBSH01000004">
    <property type="protein sequence ID" value="ORX38557.1"/>
    <property type="molecule type" value="Genomic_DNA"/>
</dbReference>
<feature type="domain" description="CHCH" evidence="14">
    <location>
        <begin position="172"/>
        <end position="207"/>
    </location>
</feature>
<evidence type="ECO:0000256" key="6">
    <source>
        <dbReference type="ARBA" id="ARBA00023002"/>
    </source>
</evidence>
<comment type="subcellular location">
    <subcellularLocation>
        <location evidence="2">Mitochondrion inner membrane</location>
        <topology evidence="2">Single-pass type II membrane protein</topology>
        <orientation evidence="2">Intermembrane side</orientation>
    </subcellularLocation>
</comment>
<keyword evidence="7" id="KW-0811">Translocation</keyword>
<feature type="compositionally biased region" description="Low complexity" evidence="12">
    <location>
        <begin position="224"/>
        <end position="234"/>
    </location>
</feature>
<dbReference type="InterPro" id="IPR010625">
    <property type="entry name" value="CHCH"/>
</dbReference>
<evidence type="ECO:0000256" key="12">
    <source>
        <dbReference type="SAM" id="MobiDB-lite"/>
    </source>
</evidence>
<feature type="compositionally biased region" description="Polar residues" evidence="12">
    <location>
        <begin position="276"/>
        <end position="286"/>
    </location>
</feature>
<keyword evidence="5" id="KW-0653">Protein transport</keyword>
<dbReference type="InParanoid" id="A0A1Y1UM07"/>
<evidence type="ECO:0000256" key="4">
    <source>
        <dbReference type="ARBA" id="ARBA00022448"/>
    </source>
</evidence>
<keyword evidence="13" id="KW-0472">Membrane</keyword>
<keyword evidence="6" id="KW-0560">Oxidoreductase</keyword>
<dbReference type="GO" id="GO:0005743">
    <property type="term" value="C:mitochondrial inner membrane"/>
    <property type="evidence" value="ECO:0007669"/>
    <property type="project" value="UniProtKB-SubCell"/>
</dbReference>
<evidence type="ECO:0000313" key="16">
    <source>
        <dbReference type="Proteomes" id="UP000193218"/>
    </source>
</evidence>
<feature type="transmembrane region" description="Helical" evidence="13">
    <location>
        <begin position="47"/>
        <end position="67"/>
    </location>
</feature>
<organism evidence="15 16">
    <name type="scientific">Kockovaella imperatae</name>
    <dbReference type="NCBI Taxonomy" id="4999"/>
    <lineage>
        <taxon>Eukaryota</taxon>
        <taxon>Fungi</taxon>
        <taxon>Dikarya</taxon>
        <taxon>Basidiomycota</taxon>
        <taxon>Agaricomycotina</taxon>
        <taxon>Tremellomycetes</taxon>
        <taxon>Tremellales</taxon>
        <taxon>Cuniculitremaceae</taxon>
        <taxon>Kockovaella</taxon>
    </lineage>
</organism>
<dbReference type="GO" id="GO:0005758">
    <property type="term" value="C:mitochondrial intermembrane space"/>
    <property type="evidence" value="ECO:0007669"/>
    <property type="project" value="TreeGrafter"/>
</dbReference>
<dbReference type="OrthoDB" id="7481291at2759"/>
<reference evidence="15 16" key="1">
    <citation type="submission" date="2017-03" db="EMBL/GenBank/DDBJ databases">
        <title>Widespread Adenine N6-methylation of Active Genes in Fungi.</title>
        <authorList>
            <consortium name="DOE Joint Genome Institute"/>
            <person name="Mondo S.J."/>
            <person name="Dannebaum R.O."/>
            <person name="Kuo R.C."/>
            <person name="Louie K.B."/>
            <person name="Bewick A.J."/>
            <person name="Labutti K."/>
            <person name="Haridas S."/>
            <person name="Kuo A."/>
            <person name="Salamov A."/>
            <person name="Ahrendt S.R."/>
            <person name="Lau R."/>
            <person name="Bowen B.P."/>
            <person name="Lipzen A."/>
            <person name="Sullivan W."/>
            <person name="Andreopoulos W.B."/>
            <person name="Clum A."/>
            <person name="Lindquist E."/>
            <person name="Daum C."/>
            <person name="Northen T.R."/>
            <person name="Ramamoorthy G."/>
            <person name="Schmitz R.J."/>
            <person name="Gryganskyi A."/>
            <person name="Culley D."/>
            <person name="Magnuson J."/>
            <person name="James T.Y."/>
            <person name="O'Malley M.A."/>
            <person name="Stajich J.E."/>
            <person name="Spatafora J.W."/>
            <person name="Visel A."/>
            <person name="Grigoriev I.V."/>
        </authorList>
    </citation>
    <scope>NUCLEOTIDE SEQUENCE [LARGE SCALE GENOMIC DNA]</scope>
    <source>
        <strain evidence="15 16">NRRL Y-17943</strain>
    </source>
</reference>
<comment type="caution">
    <text evidence="15">The sequence shown here is derived from an EMBL/GenBank/DDBJ whole genome shotgun (WGS) entry which is preliminary data.</text>
</comment>
<sequence length="295" mass="31393">MLSSTLRSTTGRTLSRQLVNLKPGSKASNNRHYATFQPYTPPPNTSARSIILFGLGVAGLGAGAYYFSQQGRGVIIKYLPPYDLPSSPDHSVLAKGSLKEPGIHSRSGPSEAAKSVHPVLKQSSESAPAQAPSAMKEKLAEASDPSEGAFNEETGEINWDCPCLGGMADGPCGEDFKAAFSCFVFSEAEPKGMDCVEKFKAMQDCFREHPDVYGEEIEDDDDTPASSSKSSAPSSKDDDSPAHPIPGNPVGDTRTPRQREQGLPGVPKDTPPENSPVHSATPNNSPKKGPKHIEK</sequence>
<dbReference type="InterPro" id="IPR039289">
    <property type="entry name" value="CHCHD4"/>
</dbReference>
<keyword evidence="13" id="KW-0812">Transmembrane</keyword>
<keyword evidence="10" id="KW-0676">Redox-active center</keyword>
<proteinExistence type="predicted"/>
<dbReference type="RefSeq" id="XP_021872479.1">
    <property type="nucleotide sequence ID" value="XM_022015376.1"/>
</dbReference>
<keyword evidence="16" id="KW-1185">Reference proteome</keyword>
<keyword evidence="9" id="KW-1015">Disulfide bond</keyword>
<dbReference type="GeneID" id="33557185"/>
<dbReference type="STRING" id="4999.A0A1Y1UM07"/>
<evidence type="ECO:0000256" key="3">
    <source>
        <dbReference type="ARBA" id="ARBA00013714"/>
    </source>
</evidence>
<feature type="compositionally biased region" description="Low complexity" evidence="12">
    <location>
        <begin position="122"/>
        <end position="134"/>
    </location>
</feature>
<dbReference type="Proteomes" id="UP000193218">
    <property type="component" value="Unassembled WGS sequence"/>
</dbReference>
<evidence type="ECO:0000256" key="2">
    <source>
        <dbReference type="ARBA" id="ARBA00004164"/>
    </source>
</evidence>
<dbReference type="Pfam" id="PF06747">
    <property type="entry name" value="CHCH"/>
    <property type="match status" value="1"/>
</dbReference>
<accession>A0A1Y1UM07</accession>
<keyword evidence="8" id="KW-0496">Mitochondrion</keyword>
<evidence type="ECO:0000256" key="5">
    <source>
        <dbReference type="ARBA" id="ARBA00022927"/>
    </source>
</evidence>
<feature type="region of interest" description="Disordered" evidence="12">
    <location>
        <begin position="215"/>
        <end position="295"/>
    </location>
</feature>
<protein>
    <recommendedName>
        <fullName evidence="3">Mitochondrial intermembrane space import and assembly protein 40</fullName>
    </recommendedName>
    <alternativeName>
        <fullName evidence="11">Mitochondrial import inner membrane translocase TIM40</fullName>
    </alternativeName>
</protein>
<evidence type="ECO:0000259" key="14">
    <source>
        <dbReference type="Pfam" id="PF06747"/>
    </source>
</evidence>
<evidence type="ECO:0000313" key="15">
    <source>
        <dbReference type="EMBL" id="ORX38557.1"/>
    </source>
</evidence>
<gene>
    <name evidence="15" type="ORF">BD324DRAFT_621356</name>
</gene>
<comment type="cofactor">
    <cofactor evidence="1">
        <name>Cu(2+)</name>
        <dbReference type="ChEBI" id="CHEBI:29036"/>
    </cofactor>
</comment>
<evidence type="ECO:0000256" key="7">
    <source>
        <dbReference type="ARBA" id="ARBA00023010"/>
    </source>
</evidence>
<dbReference type="PANTHER" id="PTHR21622">
    <property type="entry name" value="COILED-COIL-HELIX-COILED-COIL-HELIX DOMAIN CONTAINING 4"/>
    <property type="match status" value="1"/>
</dbReference>
<evidence type="ECO:0000256" key="8">
    <source>
        <dbReference type="ARBA" id="ARBA00023128"/>
    </source>
</evidence>
<dbReference type="GO" id="GO:0045041">
    <property type="term" value="P:protein import into mitochondrial intermembrane space"/>
    <property type="evidence" value="ECO:0007669"/>
    <property type="project" value="InterPro"/>
</dbReference>
<dbReference type="Gene3D" id="1.10.287.2900">
    <property type="match status" value="1"/>
</dbReference>
<name>A0A1Y1UM07_9TREE</name>
<dbReference type="GO" id="GO:0015035">
    <property type="term" value="F:protein-disulfide reductase activity"/>
    <property type="evidence" value="ECO:0007669"/>
    <property type="project" value="InterPro"/>
</dbReference>
<evidence type="ECO:0000256" key="1">
    <source>
        <dbReference type="ARBA" id="ARBA00001973"/>
    </source>
</evidence>
<dbReference type="PROSITE" id="PS51808">
    <property type="entry name" value="CHCH"/>
    <property type="match status" value="1"/>
</dbReference>
<feature type="region of interest" description="Disordered" evidence="12">
    <location>
        <begin position="89"/>
        <end position="152"/>
    </location>
</feature>
<evidence type="ECO:0000256" key="10">
    <source>
        <dbReference type="ARBA" id="ARBA00023284"/>
    </source>
</evidence>
<keyword evidence="4" id="KW-0813">Transport</keyword>
<dbReference type="PANTHER" id="PTHR21622:SF0">
    <property type="entry name" value="COILED-COIL-HELIX-COILED-COIL-HELIX DOMAIN CONTAINING 4"/>
    <property type="match status" value="1"/>
</dbReference>
<evidence type="ECO:0000256" key="13">
    <source>
        <dbReference type="SAM" id="Phobius"/>
    </source>
</evidence>
<evidence type="ECO:0000256" key="9">
    <source>
        <dbReference type="ARBA" id="ARBA00023157"/>
    </source>
</evidence>
<dbReference type="AlphaFoldDB" id="A0A1Y1UM07"/>
<keyword evidence="13" id="KW-1133">Transmembrane helix</keyword>